<dbReference type="InterPro" id="IPR004045">
    <property type="entry name" value="Glutathione_S-Trfase_N"/>
</dbReference>
<dbReference type="Pfam" id="PF14497">
    <property type="entry name" value="GST_C_3"/>
    <property type="match status" value="1"/>
</dbReference>
<dbReference type="PANTHER" id="PTHR11571">
    <property type="entry name" value="GLUTATHIONE S-TRANSFERASE"/>
    <property type="match status" value="1"/>
</dbReference>
<dbReference type="GO" id="GO:0006749">
    <property type="term" value="P:glutathione metabolic process"/>
    <property type="evidence" value="ECO:0007669"/>
    <property type="project" value="TreeGrafter"/>
</dbReference>
<comment type="similarity">
    <text evidence="3">Belongs to the GST superfamily. Sigma family.</text>
</comment>
<dbReference type="EMBL" id="CAJVCH010570213">
    <property type="protein sequence ID" value="CAG7834369.1"/>
    <property type="molecule type" value="Genomic_DNA"/>
</dbReference>
<evidence type="ECO:0000313" key="7">
    <source>
        <dbReference type="EMBL" id="CAG7834369.1"/>
    </source>
</evidence>
<evidence type="ECO:0000259" key="5">
    <source>
        <dbReference type="PROSITE" id="PS50404"/>
    </source>
</evidence>
<dbReference type="SFLD" id="SFLDS00019">
    <property type="entry name" value="Glutathione_Transferase_(cytos"/>
    <property type="match status" value="1"/>
</dbReference>
<evidence type="ECO:0000256" key="1">
    <source>
        <dbReference type="ARBA" id="ARBA00012452"/>
    </source>
</evidence>
<gene>
    <name evidence="7" type="ORF">AFUS01_LOCUS43884</name>
</gene>
<dbReference type="PANTHER" id="PTHR11571:SF224">
    <property type="entry name" value="HEMATOPOIETIC PROSTAGLANDIN D SYNTHASE"/>
    <property type="match status" value="1"/>
</dbReference>
<dbReference type="PROSITE" id="PS50404">
    <property type="entry name" value="GST_NTER"/>
    <property type="match status" value="1"/>
</dbReference>
<comment type="catalytic activity">
    <reaction evidence="4">
        <text>RX + glutathione = an S-substituted glutathione + a halide anion + H(+)</text>
        <dbReference type="Rhea" id="RHEA:16437"/>
        <dbReference type="ChEBI" id="CHEBI:15378"/>
        <dbReference type="ChEBI" id="CHEBI:16042"/>
        <dbReference type="ChEBI" id="CHEBI:17792"/>
        <dbReference type="ChEBI" id="CHEBI:57925"/>
        <dbReference type="ChEBI" id="CHEBI:90779"/>
        <dbReference type="EC" id="2.5.1.18"/>
    </reaction>
</comment>
<dbReference type="SFLD" id="SFLDG01205">
    <property type="entry name" value="AMPS.1"/>
    <property type="match status" value="1"/>
</dbReference>
<dbReference type="PROSITE" id="PS50405">
    <property type="entry name" value="GST_CTER"/>
    <property type="match status" value="1"/>
</dbReference>
<evidence type="ECO:0000259" key="6">
    <source>
        <dbReference type="PROSITE" id="PS50405"/>
    </source>
</evidence>
<evidence type="ECO:0000256" key="4">
    <source>
        <dbReference type="ARBA" id="ARBA00047960"/>
    </source>
</evidence>
<dbReference type="InterPro" id="IPR040079">
    <property type="entry name" value="Glutathione_S-Trfase"/>
</dbReference>
<reference evidence="7" key="1">
    <citation type="submission" date="2021-06" db="EMBL/GenBank/DDBJ databases">
        <authorList>
            <person name="Hodson N. C."/>
            <person name="Mongue J. A."/>
            <person name="Jaron S. K."/>
        </authorList>
    </citation>
    <scope>NUCLEOTIDE SEQUENCE</scope>
</reference>
<organism evidence="7 8">
    <name type="scientific">Allacma fusca</name>
    <dbReference type="NCBI Taxonomy" id="39272"/>
    <lineage>
        <taxon>Eukaryota</taxon>
        <taxon>Metazoa</taxon>
        <taxon>Ecdysozoa</taxon>
        <taxon>Arthropoda</taxon>
        <taxon>Hexapoda</taxon>
        <taxon>Collembola</taxon>
        <taxon>Symphypleona</taxon>
        <taxon>Sminthuridae</taxon>
        <taxon>Allacma</taxon>
    </lineage>
</organism>
<keyword evidence="2" id="KW-0808">Transferase</keyword>
<accession>A0A8J2LJN8</accession>
<evidence type="ECO:0000256" key="3">
    <source>
        <dbReference type="ARBA" id="ARBA00038317"/>
    </source>
</evidence>
<dbReference type="EC" id="2.5.1.18" evidence="1"/>
<evidence type="ECO:0000313" key="8">
    <source>
        <dbReference type="Proteomes" id="UP000708208"/>
    </source>
</evidence>
<keyword evidence="8" id="KW-1185">Reference proteome</keyword>
<evidence type="ECO:0000256" key="2">
    <source>
        <dbReference type="ARBA" id="ARBA00022679"/>
    </source>
</evidence>
<protein>
    <recommendedName>
        <fullName evidence="1">glutathione transferase</fullName>
        <ecNumber evidence="1">2.5.1.18</ecNumber>
    </recommendedName>
</protein>
<feature type="domain" description="GST C-terminal" evidence="6">
    <location>
        <begin position="83"/>
        <end position="206"/>
    </location>
</feature>
<dbReference type="Pfam" id="PF02798">
    <property type="entry name" value="GST_N"/>
    <property type="match status" value="1"/>
</dbReference>
<dbReference type="CDD" id="cd03192">
    <property type="entry name" value="GST_C_Sigma_like"/>
    <property type="match status" value="1"/>
</dbReference>
<dbReference type="InterPro" id="IPR050213">
    <property type="entry name" value="GST_superfamily"/>
</dbReference>
<dbReference type="AlphaFoldDB" id="A0A8J2LJN8"/>
<dbReference type="SFLD" id="SFLDG00363">
    <property type="entry name" value="AMPS_(cytGST):_Alpha-__Mu-__Pi"/>
    <property type="match status" value="1"/>
</dbReference>
<dbReference type="GO" id="GO:0004364">
    <property type="term" value="F:glutathione transferase activity"/>
    <property type="evidence" value="ECO:0007669"/>
    <property type="project" value="UniProtKB-EC"/>
</dbReference>
<dbReference type="OrthoDB" id="414243at2759"/>
<dbReference type="CDD" id="cd03039">
    <property type="entry name" value="GST_N_Sigma_like"/>
    <property type="match status" value="1"/>
</dbReference>
<comment type="caution">
    <text evidence="7">The sequence shown here is derived from an EMBL/GenBank/DDBJ whole genome shotgun (WGS) entry which is preliminary data.</text>
</comment>
<feature type="domain" description="GST N-terminal" evidence="5">
    <location>
        <begin position="2"/>
        <end position="81"/>
    </location>
</feature>
<dbReference type="FunFam" id="1.20.1050.10:FF:000030">
    <property type="entry name" value="Glutathione S-transferase S1"/>
    <property type="match status" value="1"/>
</dbReference>
<proteinExistence type="inferred from homology"/>
<dbReference type="InterPro" id="IPR004046">
    <property type="entry name" value="GST_C"/>
</dbReference>
<dbReference type="InterPro" id="IPR010987">
    <property type="entry name" value="Glutathione-S-Trfase_C-like"/>
</dbReference>
<dbReference type="Proteomes" id="UP000708208">
    <property type="component" value="Unassembled WGS sequence"/>
</dbReference>
<name>A0A8J2LJN8_9HEXA</name>
<sequence>MTTYKLTYFNLNAVAEPVRWLFKTAKVDFIDERIENEDWPDMKKSGRFPLAQVPLLEFNGKVYNQSGAIIKYLAKRYGFITGNDVLNLRVDQVHDIINDGLTEFRVWVREHDEEKKTEQKHHLIDSVFPMLMKQLEEIVSASGGPYVAGSKLTYADFVLANWFQIFNAVIDETLQENYPALEEHMERVLNIPEIKTHVKNRPKVLF</sequence>